<name>A0AA35TKY8_GEOBA</name>
<dbReference type="Pfam" id="PF10245">
    <property type="entry name" value="MRP-S22"/>
    <property type="match status" value="1"/>
</dbReference>
<dbReference type="GO" id="GO:1990423">
    <property type="term" value="C:RZZ complex"/>
    <property type="evidence" value="ECO:0007669"/>
    <property type="project" value="TreeGrafter"/>
</dbReference>
<evidence type="ECO:0000259" key="4">
    <source>
        <dbReference type="Pfam" id="PF24520"/>
    </source>
</evidence>
<dbReference type="InterPro" id="IPR052802">
    <property type="entry name" value="KNTC1"/>
</dbReference>
<organism evidence="5 6">
    <name type="scientific">Geodia barretti</name>
    <name type="common">Barrett's horny sponge</name>
    <dbReference type="NCBI Taxonomy" id="519541"/>
    <lineage>
        <taxon>Eukaryota</taxon>
        <taxon>Metazoa</taxon>
        <taxon>Porifera</taxon>
        <taxon>Demospongiae</taxon>
        <taxon>Heteroscleromorpha</taxon>
        <taxon>Tetractinellida</taxon>
        <taxon>Astrophorina</taxon>
        <taxon>Geodiidae</taxon>
        <taxon>Geodia</taxon>
    </lineage>
</organism>
<dbReference type="GO" id="GO:0031267">
    <property type="term" value="F:small GTPase binding"/>
    <property type="evidence" value="ECO:0007669"/>
    <property type="project" value="TreeGrafter"/>
</dbReference>
<dbReference type="InterPro" id="IPR055404">
    <property type="entry name" value="ARM_KNTC1_2nd"/>
</dbReference>
<keyword evidence="6" id="KW-1185">Reference proteome</keyword>
<gene>
    <name evidence="5" type="ORF">GBAR_LOCUS27543</name>
</gene>
<dbReference type="Pfam" id="PF10493">
    <property type="entry name" value="Rod_C"/>
    <property type="match status" value="1"/>
</dbReference>
<dbReference type="InterPro" id="IPR019527">
    <property type="entry name" value="RZZ-complex_KNTC1/ROD_C"/>
</dbReference>
<dbReference type="GO" id="GO:0007094">
    <property type="term" value="P:mitotic spindle assembly checkpoint signaling"/>
    <property type="evidence" value="ECO:0007669"/>
    <property type="project" value="TreeGrafter"/>
</dbReference>
<dbReference type="EMBL" id="CASHTH010003833">
    <property type="protein sequence ID" value="CAI8050068.1"/>
    <property type="molecule type" value="Genomic_DNA"/>
</dbReference>
<reference evidence="5" key="1">
    <citation type="submission" date="2023-03" db="EMBL/GenBank/DDBJ databases">
        <authorList>
            <person name="Steffen K."/>
            <person name="Cardenas P."/>
        </authorList>
    </citation>
    <scope>NUCLEOTIDE SEQUENCE</scope>
</reference>
<evidence type="ECO:0000313" key="5">
    <source>
        <dbReference type="EMBL" id="CAI8050068.1"/>
    </source>
</evidence>
<comment type="caution">
    <text evidence="5">The sequence shown here is derived from an EMBL/GenBank/DDBJ whole genome shotgun (WGS) entry which is preliminary data.</text>
</comment>
<dbReference type="Pfam" id="PF24520">
    <property type="entry name" value="ARM_KNTC1_1st"/>
    <property type="match status" value="1"/>
</dbReference>
<dbReference type="Proteomes" id="UP001174909">
    <property type="component" value="Unassembled WGS sequence"/>
</dbReference>
<dbReference type="GO" id="GO:0000070">
    <property type="term" value="P:mitotic sister chromatid segregation"/>
    <property type="evidence" value="ECO:0007669"/>
    <property type="project" value="TreeGrafter"/>
</dbReference>
<dbReference type="PANTHER" id="PTHR15688">
    <property type="entry name" value="KINETOCHORE-ASSOCIATED PROTEIN 1"/>
    <property type="match status" value="1"/>
</dbReference>
<evidence type="ECO:0000259" key="3">
    <source>
        <dbReference type="Pfam" id="PF24516"/>
    </source>
</evidence>
<proteinExistence type="predicted"/>
<feature type="domain" description="KNTC1 first ARM-repeats" evidence="4">
    <location>
        <begin position="2"/>
        <end position="183"/>
    </location>
</feature>
<evidence type="ECO:0000259" key="2">
    <source>
        <dbReference type="Pfam" id="PF24515"/>
    </source>
</evidence>
<accession>A0AA35TKY8</accession>
<feature type="domain" description="KNTC1 third ARM-repeats" evidence="2">
    <location>
        <begin position="736"/>
        <end position="928"/>
    </location>
</feature>
<feature type="domain" description="RZZ complex subunit KNTC1/ROD C-terminal" evidence="1">
    <location>
        <begin position="1046"/>
        <end position="1462"/>
    </location>
</feature>
<dbReference type="Pfam" id="PF24515">
    <property type="entry name" value="ARM_KNTC1_3rd"/>
    <property type="match status" value="1"/>
</dbReference>
<sequence>MLEVFLQCLRQMKDKDAAASLCLDSQYPSLTIAQSVLSTLCLELAGVDCSFARSSLSALDKLTTFQLICVEERFREDWPSFHKDTCLQLVAYLLHVGRLSHARLFWTRHQLAVEEELGQADLDSLLQLIPSDLSSLPSWLSETIFPFFLAHCPHQMTLFLSQLTTVLCCLEQNDPDNWPRNVLSVIEQLLLSVSQLHPSHGSPPDISPLTQLQRKLQKLASMPPIMRRKLSFATYDQFTPPQLVYRALDQAVYTNDTRQLIAGPLGEYARDQQLCLDTMLADYLKLFLARAPAQSPDFSGSPWEAKAVAVVEGVASSELRVSCCLRLLHCASSPWSSAVACLVQSCLPLTASCAQQLQSLYNLLQVQEILQEKYGIADFNFSDRTTGDVYIRHILVQQKSDALADALWVATKYGIAHSRVYVRHLFQLCCQTRVEEARDMLGSLSPKILSSTVPAAFSFSLSRLKTAFVPDKTRPASHIGAARLALLCTQLSLPAHWKGRCSAQLLRRVLELAEEFSVFVSPSQLTSPQHTAQLLHQAFASIPSSSSTNCLSCKYLRLAHLLGYSEHEVYCELVKLQQTISLSILQECPADLTLPLLYSALIGSDLSFLTPSLVQDFSCLAAHVSSSCSSKNLQQALVVFKMYSLLHDLLSVCVSEEERVLWPWSARHSESGLQLEINSSFLQLTLALLQPPSHSQDHIPVVDLLQSTGHLNLAQHIEMECQLGLGVESNRGSLQSSMLEKVLSMSRVDHSLGLALLLATPPDTALQLLNTKQSSIMSSYSRVIAFCALTIHYCQLVGLPQQVKSTAVGLMTAAVWGKTLRTYQVNFWNAFRGGPEEKKRVLSQIVHLKEVPPELLLAYCRTYGLDGAGATLTRLRLVLTEWETDFQDGFAANLVSVRRHPFISSLLTTFVTTKVCPYDYERIQFVLQELRLRGASQPQHDKMQLILSLLVDYEKRQPPAEEERSWHAAQCHGVCKAGKGFSPQRLPLHIFLDPILGLKHICREVCGLSSVERCLAIAKLIDVPLEKLYHTFLKSLNTSKISFDELAPFLASVPHVATRVDLTAELASRLPGREQVLALETVVELAKDSENPTHHLSSLEHQLRGARTAVLLEEAGLDRHVASADSCVISTLYTELPMLQQDRPSPTAVHQIAHKIADVHNINILAFTSQLLQDWLFPSTVGRQDLNTTLVTEMKEARDTKDSRSPDNWRRMIYLLTDNPHMDHLAGVLCNWAKTNSPMVGLSTRQCALQLLLTAVPQSVVERVSGGSISHLRDKMQEAVFVAELGSVQVVLKPDVFHSCNKKSVVFSLVQNRADSPKALRLAADMSVHYRLLDPDLWTKLLAALLALKMTEFLHVLLPKLVGLGAHYSVPTLSSVWQRAVQASYETGIGHDCLPALHLLYQCPVLFQLDLPAIIQTMTAAGAHSHALSACLLLPTSQRSSTIEMLLSGFPAEKLPQLLEEVTSSSCSELFLVADEVYSYVDKNGLYEYLLGTSFFTNLVQFLIARCQLSSLLSNVLSRGRVWEAAQLVEMYHDQHQVSAPAGVEGLKAYLKCEGLEIELCTNKSLS</sequence>
<feature type="domain" description="KNTC1 second ARM-repeats" evidence="3">
    <location>
        <begin position="279"/>
        <end position="443"/>
    </location>
</feature>
<dbReference type="InterPro" id="IPR055403">
    <property type="entry name" value="ARM_KNTC1_1st"/>
</dbReference>
<dbReference type="InterPro" id="IPR055405">
    <property type="entry name" value="ARM_KNTC1_3rd"/>
</dbReference>
<dbReference type="Pfam" id="PF24516">
    <property type="entry name" value="ARM_KNTC1_2nd"/>
    <property type="match status" value="1"/>
</dbReference>
<evidence type="ECO:0000313" key="6">
    <source>
        <dbReference type="Proteomes" id="UP001174909"/>
    </source>
</evidence>
<dbReference type="GO" id="GO:1903394">
    <property type="term" value="P:protein localization to kinetochore involved in kinetochore assembly"/>
    <property type="evidence" value="ECO:0007669"/>
    <property type="project" value="TreeGrafter"/>
</dbReference>
<dbReference type="GO" id="GO:0005828">
    <property type="term" value="C:kinetochore microtubule"/>
    <property type="evidence" value="ECO:0007669"/>
    <property type="project" value="TreeGrafter"/>
</dbReference>
<dbReference type="InterPro" id="IPR019374">
    <property type="entry name" value="Ribosomal_mS22"/>
</dbReference>
<dbReference type="GO" id="GO:0005737">
    <property type="term" value="C:cytoplasm"/>
    <property type="evidence" value="ECO:0007669"/>
    <property type="project" value="TreeGrafter"/>
</dbReference>
<dbReference type="PANTHER" id="PTHR15688:SF1">
    <property type="entry name" value="KINETOCHORE-ASSOCIATED PROTEIN 1"/>
    <property type="match status" value="1"/>
</dbReference>
<evidence type="ECO:0000259" key="1">
    <source>
        <dbReference type="Pfam" id="PF10493"/>
    </source>
</evidence>
<protein>
    <submittedName>
        <fullName evidence="5">Kinetochore-associated protein 1</fullName>
    </submittedName>
</protein>